<dbReference type="Gene3D" id="3.90.1150.10">
    <property type="entry name" value="Aspartate Aminotransferase, domain 1"/>
    <property type="match status" value="1"/>
</dbReference>
<reference evidence="11" key="1">
    <citation type="journal article" date="2015" name="Nature">
        <title>Complex archaea that bridge the gap between prokaryotes and eukaryotes.</title>
        <authorList>
            <person name="Spang A."/>
            <person name="Saw J.H."/>
            <person name="Jorgensen S.L."/>
            <person name="Zaremba-Niedzwiedzka K."/>
            <person name="Martijn J."/>
            <person name="Lind A.E."/>
            <person name="van Eijk R."/>
            <person name="Schleper C."/>
            <person name="Guy L."/>
            <person name="Ettema T.J."/>
        </authorList>
    </citation>
    <scope>NUCLEOTIDE SEQUENCE</scope>
</reference>
<dbReference type="Gene3D" id="3.40.640.10">
    <property type="entry name" value="Type I PLP-dependent aspartate aminotransferase-like (Major domain)"/>
    <property type="match status" value="1"/>
</dbReference>
<dbReference type="Gene3D" id="2.70.70.10">
    <property type="entry name" value="Glucose Permease (Domain IIA)"/>
    <property type="match status" value="1"/>
</dbReference>
<protein>
    <recommendedName>
        <fullName evidence="8">Hydroxylysine kinase</fullName>
        <ecNumber evidence="7">2.7.1.81</ecNumber>
    </recommendedName>
</protein>
<name>A0A0F9PA29_9ZZZZ</name>
<comment type="subcellular location">
    <subcellularLocation>
        <location evidence="1">Cytoplasm</location>
    </subcellularLocation>
</comment>
<evidence type="ECO:0000313" key="11">
    <source>
        <dbReference type="EMBL" id="KKN28715.1"/>
    </source>
</evidence>
<dbReference type="GO" id="GO:0005737">
    <property type="term" value="C:cytoplasm"/>
    <property type="evidence" value="ECO:0007669"/>
    <property type="project" value="UniProtKB-SubCell"/>
</dbReference>
<dbReference type="InterPro" id="IPR016047">
    <property type="entry name" value="M23ase_b-sheet_dom"/>
</dbReference>
<dbReference type="SUPFAM" id="SSF56112">
    <property type="entry name" value="Protein kinase-like (PK-like)"/>
    <property type="match status" value="1"/>
</dbReference>
<dbReference type="Gene3D" id="3.90.1200.10">
    <property type="match status" value="1"/>
</dbReference>
<dbReference type="InterPro" id="IPR011055">
    <property type="entry name" value="Dup_hybrid_motif"/>
</dbReference>
<dbReference type="SUPFAM" id="SSF53383">
    <property type="entry name" value="PLP-dependent transferases"/>
    <property type="match status" value="1"/>
</dbReference>
<dbReference type="EMBL" id="LAZR01002540">
    <property type="protein sequence ID" value="KKN28715.1"/>
    <property type="molecule type" value="Genomic_DNA"/>
</dbReference>
<evidence type="ECO:0000256" key="3">
    <source>
        <dbReference type="ARBA" id="ARBA00022679"/>
    </source>
</evidence>
<dbReference type="PANTHER" id="PTHR21064">
    <property type="entry name" value="AMINOGLYCOSIDE PHOSPHOTRANSFERASE DOMAIN-CONTAINING PROTEIN-RELATED"/>
    <property type="match status" value="1"/>
</dbReference>
<keyword evidence="4" id="KW-0418">Kinase</keyword>
<evidence type="ECO:0000256" key="2">
    <source>
        <dbReference type="ARBA" id="ARBA00022490"/>
    </source>
</evidence>
<keyword evidence="3" id="KW-0808">Transferase</keyword>
<dbReference type="InterPro" id="IPR015422">
    <property type="entry name" value="PyrdxlP-dep_Trfase_small"/>
</dbReference>
<dbReference type="CDD" id="cd12797">
    <property type="entry name" value="M23_peptidase"/>
    <property type="match status" value="1"/>
</dbReference>
<evidence type="ECO:0000256" key="6">
    <source>
        <dbReference type="ARBA" id="ARBA00037368"/>
    </source>
</evidence>
<dbReference type="PANTHER" id="PTHR21064:SF1">
    <property type="entry name" value="HYDROXYLYSINE KINASE"/>
    <property type="match status" value="1"/>
</dbReference>
<dbReference type="InterPro" id="IPR002575">
    <property type="entry name" value="Aminoglycoside_PTrfase"/>
</dbReference>
<comment type="function">
    <text evidence="6">Catalyzes the GTP-dependent phosphorylation of 5-hydroxy-L-lysine.</text>
</comment>
<organism evidence="11">
    <name type="scientific">marine sediment metagenome</name>
    <dbReference type="NCBI Taxonomy" id="412755"/>
    <lineage>
        <taxon>unclassified sequences</taxon>
        <taxon>metagenomes</taxon>
        <taxon>ecological metagenomes</taxon>
    </lineage>
</organism>
<evidence type="ECO:0000256" key="5">
    <source>
        <dbReference type="ARBA" id="ARBA00036820"/>
    </source>
</evidence>
<dbReference type="SUPFAM" id="SSF51261">
    <property type="entry name" value="Duplicated hybrid motif"/>
    <property type="match status" value="1"/>
</dbReference>
<dbReference type="InterPro" id="IPR015424">
    <property type="entry name" value="PyrdxlP-dep_Trfase"/>
</dbReference>
<proteinExistence type="predicted"/>
<feature type="domain" description="M23ase beta-sheet core" evidence="9">
    <location>
        <begin position="439"/>
        <end position="536"/>
    </location>
</feature>
<feature type="domain" description="Aminoglycoside phosphotransferase" evidence="10">
    <location>
        <begin position="32"/>
        <end position="253"/>
    </location>
</feature>
<sequence length="670" mass="76195">MKSTSRNISIPQAESLTLELFNISGKATSLPGYIDFNFKVIAVDGGRYILKVSRPEEDWEYLDFQQQLLQHVAEFGKGLIVPRIVIDSEERSVSTFVDAEGNQRMLRLLTWIPGRLWGDVNPQLDDLRYSLGERCGLLTKALQAFNHSQAHRELEWDVARSLWTTAHLNLFNKEEKRIVIFFQNRFKDARKSYELLRKAIVHNDANDNNLIVSEDLIKPKVKAVIDYGDAVYTQVINDVAIACAYAIMGHNDPLQTALPIVKGYSSKFPLEERELKHLYDAIAMRLVVSVTKSAINKSEEPENTYLLISEKPAWEVLEKWSGINADFAYYNFRQACGFTPQPFEQKFKNWATNHNFLVTDLFPTIRCDEVHLLDLSVSSRWLGMQSDFDDTELFQFKIDRLQREYPNKVIAGGYLEPRGVYTTSEYGRIGNSGPEYRTVHLGVDFWLSAGTGVHALLDGEVVTAVNDAGDKEYGGLIILKHTTETLSFYTLYGHLSVASIQDKVIGQVIGQGEHIGFLGLPEENGNWAPHLHFQIMLSMLGYTKDFPGVGYITQINVWKGICPDPNLLFKSTSLQTQFPKPNDELINFRKRHLGKSLSLQYQVPIKMVRGAGQYLIDQYGRKYLDTVNNVAHVGHEHPEVVRAGQQQMALINTNSRYLHDNINELTKDIL</sequence>
<evidence type="ECO:0000259" key="10">
    <source>
        <dbReference type="Pfam" id="PF01636"/>
    </source>
</evidence>
<evidence type="ECO:0000256" key="1">
    <source>
        <dbReference type="ARBA" id="ARBA00004496"/>
    </source>
</evidence>
<dbReference type="InterPro" id="IPR015421">
    <property type="entry name" value="PyrdxlP-dep_Trfase_major"/>
</dbReference>
<dbReference type="AlphaFoldDB" id="A0A0F9PA29"/>
<accession>A0A0F9PA29</accession>
<evidence type="ECO:0000256" key="8">
    <source>
        <dbReference type="ARBA" id="ARBA00040505"/>
    </source>
</evidence>
<keyword evidence="2" id="KW-0963">Cytoplasm</keyword>
<gene>
    <name evidence="11" type="ORF">LCGC14_0851490</name>
</gene>
<comment type="caution">
    <text evidence="11">The sequence shown here is derived from an EMBL/GenBank/DDBJ whole genome shotgun (WGS) entry which is preliminary data.</text>
</comment>
<dbReference type="Pfam" id="PF01636">
    <property type="entry name" value="APH"/>
    <property type="match status" value="1"/>
</dbReference>
<evidence type="ECO:0000259" key="9">
    <source>
        <dbReference type="Pfam" id="PF01551"/>
    </source>
</evidence>
<dbReference type="InterPro" id="IPR050249">
    <property type="entry name" value="Pseudomonas-type_ThrB"/>
</dbReference>
<comment type="catalytic activity">
    <reaction evidence="5">
        <text>(5R)-5-hydroxy-L-lysine + GTP = (5R)-5-phosphooxy-L-lysine + GDP + H(+)</text>
        <dbReference type="Rhea" id="RHEA:19049"/>
        <dbReference type="ChEBI" id="CHEBI:15378"/>
        <dbReference type="ChEBI" id="CHEBI:37565"/>
        <dbReference type="ChEBI" id="CHEBI:57882"/>
        <dbReference type="ChEBI" id="CHEBI:58189"/>
        <dbReference type="ChEBI" id="CHEBI:58357"/>
        <dbReference type="EC" id="2.7.1.81"/>
    </reaction>
</comment>
<evidence type="ECO:0000256" key="7">
    <source>
        <dbReference type="ARBA" id="ARBA00038873"/>
    </source>
</evidence>
<evidence type="ECO:0000256" key="4">
    <source>
        <dbReference type="ARBA" id="ARBA00022777"/>
    </source>
</evidence>
<dbReference type="InterPro" id="IPR011009">
    <property type="entry name" value="Kinase-like_dom_sf"/>
</dbReference>
<dbReference type="GO" id="GO:0047992">
    <property type="term" value="F:hydroxylysine kinase activity"/>
    <property type="evidence" value="ECO:0007669"/>
    <property type="project" value="UniProtKB-EC"/>
</dbReference>
<dbReference type="Pfam" id="PF01551">
    <property type="entry name" value="Peptidase_M23"/>
    <property type="match status" value="1"/>
</dbReference>
<dbReference type="EC" id="2.7.1.81" evidence="7"/>